<protein>
    <recommendedName>
        <fullName evidence="3">DUF659 domain-containing protein</fullName>
    </recommendedName>
</protein>
<proteinExistence type="predicted"/>
<sequence length="231" mass="26833">MNIKIDAGTVNRLKCNHFILSLVEDDQPPFPFKLIKNANFDSQLYYYNANLVLKEVLNENVKICSIFVDNLRCQTKGLEIIKTLSHSLFIKSIYIVHCFCYMMSLVFSNLLKKSMHLSNSIKTVKEIIVVLQQTDAKSFISKKCPSIVETRYLCIYYILLLITANLNDGKTLLITAEKSEILNVVPEICELYVIVRPLRFFVDQTEKNYSICSVAYYITHIIEFYRTHNFI</sequence>
<dbReference type="AlphaFoldDB" id="A0A1J4JDM2"/>
<comment type="caution">
    <text evidence="1">The sequence shown here is derived from an EMBL/GenBank/DDBJ whole genome shotgun (WGS) entry which is preliminary data.</text>
</comment>
<name>A0A1J4JDM2_9EUKA</name>
<dbReference type="InterPro" id="IPR012337">
    <property type="entry name" value="RNaseH-like_sf"/>
</dbReference>
<dbReference type="EMBL" id="MLAK01001155">
    <property type="protein sequence ID" value="OHS96753.1"/>
    <property type="molecule type" value="Genomic_DNA"/>
</dbReference>
<organism evidence="1 2">
    <name type="scientific">Tritrichomonas foetus</name>
    <dbReference type="NCBI Taxonomy" id="1144522"/>
    <lineage>
        <taxon>Eukaryota</taxon>
        <taxon>Metamonada</taxon>
        <taxon>Parabasalia</taxon>
        <taxon>Tritrichomonadida</taxon>
        <taxon>Tritrichomonadidae</taxon>
        <taxon>Tritrichomonas</taxon>
    </lineage>
</organism>
<gene>
    <name evidence="1" type="ORF">TRFO_37035</name>
</gene>
<dbReference type="SUPFAM" id="SSF53098">
    <property type="entry name" value="Ribonuclease H-like"/>
    <property type="match status" value="1"/>
</dbReference>
<keyword evidence="2" id="KW-1185">Reference proteome</keyword>
<evidence type="ECO:0000313" key="2">
    <source>
        <dbReference type="Proteomes" id="UP000179807"/>
    </source>
</evidence>
<dbReference type="GeneID" id="94845899"/>
<dbReference type="RefSeq" id="XP_068349890.1">
    <property type="nucleotide sequence ID" value="XM_068511195.1"/>
</dbReference>
<accession>A0A1J4JDM2</accession>
<dbReference type="VEuPathDB" id="TrichDB:TRFO_37035"/>
<evidence type="ECO:0000313" key="1">
    <source>
        <dbReference type="EMBL" id="OHS96753.1"/>
    </source>
</evidence>
<evidence type="ECO:0008006" key="3">
    <source>
        <dbReference type="Google" id="ProtNLM"/>
    </source>
</evidence>
<dbReference type="Proteomes" id="UP000179807">
    <property type="component" value="Unassembled WGS sequence"/>
</dbReference>
<reference evidence="1" key="1">
    <citation type="submission" date="2016-10" db="EMBL/GenBank/DDBJ databases">
        <authorList>
            <person name="Benchimol M."/>
            <person name="Almeida L.G."/>
            <person name="Vasconcelos A.T."/>
            <person name="Perreira-Neves A."/>
            <person name="Rosa I.A."/>
            <person name="Tasca T."/>
            <person name="Bogo M.R."/>
            <person name="de Souza W."/>
        </authorList>
    </citation>
    <scope>NUCLEOTIDE SEQUENCE [LARGE SCALE GENOMIC DNA]</scope>
    <source>
        <strain evidence="1">K</strain>
    </source>
</reference>